<feature type="region of interest" description="Disordered" evidence="1">
    <location>
        <begin position="540"/>
        <end position="593"/>
    </location>
</feature>
<feature type="region of interest" description="Disordered" evidence="1">
    <location>
        <begin position="439"/>
        <end position="464"/>
    </location>
</feature>
<feature type="non-terminal residue" evidence="2">
    <location>
        <position position="980"/>
    </location>
</feature>
<feature type="compositionally biased region" description="Basic and acidic residues" evidence="1">
    <location>
        <begin position="569"/>
        <end position="585"/>
    </location>
</feature>
<evidence type="ECO:0000256" key="1">
    <source>
        <dbReference type="SAM" id="MobiDB-lite"/>
    </source>
</evidence>
<feature type="region of interest" description="Disordered" evidence="1">
    <location>
        <begin position="959"/>
        <end position="980"/>
    </location>
</feature>
<dbReference type="OrthoDB" id="6605262at2759"/>
<feature type="region of interest" description="Disordered" evidence="1">
    <location>
        <begin position="353"/>
        <end position="381"/>
    </location>
</feature>
<feature type="compositionally biased region" description="Pro residues" evidence="1">
    <location>
        <begin position="756"/>
        <end position="765"/>
    </location>
</feature>
<accession>A0A0K2TP59</accession>
<organism evidence="2">
    <name type="scientific">Lepeophtheirus salmonis</name>
    <name type="common">Salmon louse</name>
    <name type="synonym">Caligus salmonis</name>
    <dbReference type="NCBI Taxonomy" id="72036"/>
    <lineage>
        <taxon>Eukaryota</taxon>
        <taxon>Metazoa</taxon>
        <taxon>Ecdysozoa</taxon>
        <taxon>Arthropoda</taxon>
        <taxon>Crustacea</taxon>
        <taxon>Multicrustacea</taxon>
        <taxon>Hexanauplia</taxon>
        <taxon>Copepoda</taxon>
        <taxon>Siphonostomatoida</taxon>
        <taxon>Caligidae</taxon>
        <taxon>Lepeophtheirus</taxon>
    </lineage>
</organism>
<dbReference type="EMBL" id="HACA01009860">
    <property type="protein sequence ID" value="CDW27221.1"/>
    <property type="molecule type" value="Transcribed_RNA"/>
</dbReference>
<feature type="region of interest" description="Disordered" evidence="1">
    <location>
        <begin position="744"/>
        <end position="880"/>
    </location>
</feature>
<reference evidence="2" key="1">
    <citation type="submission" date="2014-05" db="EMBL/GenBank/DDBJ databases">
        <authorList>
            <person name="Chronopoulou M."/>
        </authorList>
    </citation>
    <scope>NUCLEOTIDE SEQUENCE</scope>
    <source>
        <tissue evidence="2">Whole organism</tissue>
    </source>
</reference>
<proteinExistence type="predicted"/>
<dbReference type="AlphaFoldDB" id="A0A0K2TP59"/>
<sequence length="980" mass="111921">MPSTSELLRYDPTNNAVVPVKDKNPRRIRRPLAPHEEYTTKKKVEVKTTTNTERRIQRQVVLEDGRVLAKNDPEIIVDKVEDLETNETEQSHDDLPESVIRRIQSGTASGKKVVKDSFRRTVNTRDVTENVHSTRVSKDLGHISKKALRNVLKNKEVTPEDVIRRSEVRTRERSTRQLIHSPDETKTTTYKAESRKKIVDTTDIHDVCHLENGKLKSETYKTETHEIFDDRRIPSDGSSLSGSKPSLRANDVQKYTATKRENFTEFYRSGEKKDDPLVKVGNGHNVTSEDKNIHRGITHDWTKMEEKIRRNRRIMNIDGSSRTDVVTKKPLNYAHEEKNRRTETDKWLDQHFGSDWSLTNSSNTSQKNKKKSNEEEGKTIRRTMSFSSVHNPNMSRLVKQTTKTYDPVSGEEKVTYATMSRIDPAVNASTLSLPITRIDVGSSSGRSGSGVGGTTQRQEEVEVYQSPPIRRQQFHYINKDTENSLGSTYVTNFRAVPNRAVSTASSSGTSEKNAQHVQHVNIEVKSGNSPPLIHDRIQRLRTEHSSRSRNKKVTSSSINHSKQRSQLNRSDEEEHQRGRHIEDSKTISSSTSQINQIHERSKFSIPIKNKANNTTTLKYRSKSSQPLYRTELRREQYYPLENRVHFIERRPKELEIKIHPTPLKAKSPLTSPQFQTPPQIVSQNSTTKYIQIEPKSYRSLERTDGVESPSAIHNIPLRKFVSEERNHYYYDRKNDFIHSTPIKKAMSKPSGLDHYNPPPTPPPALTPNRRKQFREQFLLESKTPLRNHHPGAEYMSPRKHMERSESEQTHRHHYQQSQHNTSQRTSRSVSNRPKYPEPMDPPVPARSKSKKPRGKNSREDRTHSFLVKTHSGGSSGNDASRKIYHEHPLVEAEVQRLDNSYNERILHPNSSSMTGGNGGVLSGILGKLSPNRRSVSTAKLNQISSNSSLNKFGGSARDLYFAAPPGSSPTARSFYETNDA</sequence>
<protein>
    <submittedName>
        <fullName evidence="2">Putative LOC101450091 [Ceratitis capitata]</fullName>
    </submittedName>
</protein>
<feature type="compositionally biased region" description="Polar residues" evidence="1">
    <location>
        <begin position="553"/>
        <end position="568"/>
    </location>
</feature>
<feature type="compositionally biased region" description="Polar residues" evidence="1">
    <location>
        <begin position="815"/>
        <end position="831"/>
    </location>
</feature>
<name>A0A0K2TP59_LEPSM</name>
<evidence type="ECO:0000313" key="2">
    <source>
        <dbReference type="EMBL" id="CDW27221.1"/>
    </source>
</evidence>